<dbReference type="EMBL" id="AP026867">
    <property type="protein sequence ID" value="BDS12255.1"/>
    <property type="molecule type" value="Genomic_DNA"/>
</dbReference>
<evidence type="ECO:0000313" key="2">
    <source>
        <dbReference type="EMBL" id="BDS12255.1"/>
    </source>
</evidence>
<dbReference type="KEGG" id="aup:AsAng_0029740"/>
<feature type="signal peptide" evidence="1">
    <location>
        <begin position="1"/>
        <end position="23"/>
    </location>
</feature>
<dbReference type="RefSeq" id="WP_264793353.1">
    <property type="nucleotide sequence ID" value="NZ_AP026867.1"/>
</dbReference>
<dbReference type="Proteomes" id="UP001060919">
    <property type="component" value="Chromosome"/>
</dbReference>
<reference evidence="2" key="1">
    <citation type="submission" date="2022-09" db="EMBL/GenBank/DDBJ databases">
        <title>Aureispira anguillicida sp. nov., isolated from Leptocephalus of Japanese eel Anguilla japonica.</title>
        <authorList>
            <person name="Yuasa K."/>
            <person name="Mekata T."/>
            <person name="Ikunari K."/>
        </authorList>
    </citation>
    <scope>NUCLEOTIDE SEQUENCE</scope>
    <source>
        <strain evidence="2">EL160426</strain>
    </source>
</reference>
<sequence length="212" mass="23379">MSFNLKCFISIVIISFLFGSCQQQNTTTPPPCSYSAYTTGSEFLYSVTSSTAVDTIREYVVGDSIVDGYSCQVIQRTTTADSSITTYLAYCGNGNYMHKNLLIPGYGVTVDSLVYLKDNLSAGDSWTNTFSGTFGGFSVVVDYENHYIATEATRVVNGETFNNVIQIRVDLYSTVFNVRQSTGSFNYYFAEGVGLIENDVNQTKLIDYTIVP</sequence>
<evidence type="ECO:0000313" key="3">
    <source>
        <dbReference type="Proteomes" id="UP001060919"/>
    </source>
</evidence>
<gene>
    <name evidence="2" type="ORF">AsAng_0029740</name>
</gene>
<protein>
    <recommendedName>
        <fullName evidence="4">Lipoprotein</fullName>
    </recommendedName>
</protein>
<keyword evidence="1" id="KW-0732">Signal</keyword>
<keyword evidence="3" id="KW-1185">Reference proteome</keyword>
<evidence type="ECO:0000256" key="1">
    <source>
        <dbReference type="SAM" id="SignalP"/>
    </source>
</evidence>
<dbReference type="PROSITE" id="PS51257">
    <property type="entry name" value="PROKAR_LIPOPROTEIN"/>
    <property type="match status" value="1"/>
</dbReference>
<organism evidence="2 3">
    <name type="scientific">Aureispira anguillae</name>
    <dbReference type="NCBI Taxonomy" id="2864201"/>
    <lineage>
        <taxon>Bacteria</taxon>
        <taxon>Pseudomonadati</taxon>
        <taxon>Bacteroidota</taxon>
        <taxon>Saprospiria</taxon>
        <taxon>Saprospirales</taxon>
        <taxon>Saprospiraceae</taxon>
        <taxon>Aureispira</taxon>
    </lineage>
</organism>
<accession>A0A915YFU9</accession>
<dbReference type="AlphaFoldDB" id="A0A915YFU9"/>
<feature type="chain" id="PRO_5038069515" description="Lipoprotein" evidence="1">
    <location>
        <begin position="24"/>
        <end position="212"/>
    </location>
</feature>
<proteinExistence type="predicted"/>
<name>A0A915YFU9_9BACT</name>
<evidence type="ECO:0008006" key="4">
    <source>
        <dbReference type="Google" id="ProtNLM"/>
    </source>
</evidence>